<evidence type="ECO:0000313" key="1">
    <source>
        <dbReference type="EMBL" id="KAG5601893.1"/>
    </source>
</evidence>
<gene>
    <name evidence="1" type="ORF">H5410_033263</name>
</gene>
<accession>A0A9J5YPN3</accession>
<organism evidence="1 2">
    <name type="scientific">Solanum commersonii</name>
    <name type="common">Commerson's wild potato</name>
    <name type="synonym">Commerson's nightshade</name>
    <dbReference type="NCBI Taxonomy" id="4109"/>
    <lineage>
        <taxon>Eukaryota</taxon>
        <taxon>Viridiplantae</taxon>
        <taxon>Streptophyta</taxon>
        <taxon>Embryophyta</taxon>
        <taxon>Tracheophyta</taxon>
        <taxon>Spermatophyta</taxon>
        <taxon>Magnoliopsida</taxon>
        <taxon>eudicotyledons</taxon>
        <taxon>Gunneridae</taxon>
        <taxon>Pentapetalae</taxon>
        <taxon>asterids</taxon>
        <taxon>lamiids</taxon>
        <taxon>Solanales</taxon>
        <taxon>Solanaceae</taxon>
        <taxon>Solanoideae</taxon>
        <taxon>Solaneae</taxon>
        <taxon>Solanum</taxon>
    </lineage>
</organism>
<name>A0A9J5YPN3_SOLCO</name>
<sequence>MNQTIGNQTPPPSFTNHEDAYCSLYTCTVNHTHVALTPSSSSPITFRIVKENSQKLPMRI</sequence>
<keyword evidence="2" id="KW-1185">Reference proteome</keyword>
<proteinExistence type="predicted"/>
<dbReference type="EMBL" id="JACXVP010000006">
    <property type="protein sequence ID" value="KAG5601893.1"/>
    <property type="molecule type" value="Genomic_DNA"/>
</dbReference>
<reference evidence="1 2" key="1">
    <citation type="submission" date="2020-09" db="EMBL/GenBank/DDBJ databases">
        <title>De no assembly of potato wild relative species, Solanum commersonii.</title>
        <authorList>
            <person name="Cho K."/>
        </authorList>
    </citation>
    <scope>NUCLEOTIDE SEQUENCE [LARGE SCALE GENOMIC DNA]</scope>
    <source>
        <strain evidence="1">LZ3.2</strain>
        <tissue evidence="1">Leaf</tissue>
    </source>
</reference>
<protein>
    <submittedName>
        <fullName evidence="1">Uncharacterized protein</fullName>
    </submittedName>
</protein>
<dbReference type="Proteomes" id="UP000824120">
    <property type="component" value="Chromosome 6"/>
</dbReference>
<evidence type="ECO:0000313" key="2">
    <source>
        <dbReference type="Proteomes" id="UP000824120"/>
    </source>
</evidence>
<dbReference type="AlphaFoldDB" id="A0A9J5YPN3"/>
<comment type="caution">
    <text evidence="1">The sequence shown here is derived from an EMBL/GenBank/DDBJ whole genome shotgun (WGS) entry which is preliminary data.</text>
</comment>